<name>A0A2D3VBJ7_9PEZI</name>
<accession>A0A2D3VBJ7</accession>
<dbReference type="Proteomes" id="UP000225277">
    <property type="component" value="Unassembled WGS sequence"/>
</dbReference>
<evidence type="ECO:0000256" key="1">
    <source>
        <dbReference type="SAM" id="MobiDB-lite"/>
    </source>
</evidence>
<dbReference type="GeneID" id="35606736"/>
<sequence>MYQACGRQMDMLRGLNSITHKISVPTASEQVDDLRLDDRVKNAHDEPQMENASNAFPTVYSIRVNSPVAGSSNQDVSMNNREWDVHSVECAAAEPLQDTTTANTTPQSSETTDQQAFDRDDDINMS</sequence>
<protein>
    <submittedName>
        <fullName evidence="2">Uncharacterized protein</fullName>
    </submittedName>
</protein>
<evidence type="ECO:0000313" key="2">
    <source>
        <dbReference type="EMBL" id="CZT23045.1"/>
    </source>
</evidence>
<dbReference type="EMBL" id="FJUY01000015">
    <property type="protein sequence ID" value="CZT23045.1"/>
    <property type="molecule type" value="Genomic_DNA"/>
</dbReference>
<keyword evidence="3" id="KW-1185">Reference proteome</keyword>
<feature type="compositionally biased region" description="Polar residues" evidence="1">
    <location>
        <begin position="97"/>
        <end position="115"/>
    </location>
</feature>
<gene>
    <name evidence="2" type="ORF">RCC_12182</name>
</gene>
<reference evidence="2 3" key="1">
    <citation type="submission" date="2016-03" db="EMBL/GenBank/DDBJ databases">
        <authorList>
            <person name="Ploux O."/>
        </authorList>
    </citation>
    <scope>NUCLEOTIDE SEQUENCE [LARGE SCALE GENOMIC DNA]</scope>
    <source>
        <strain evidence="2 3">URUG2</strain>
    </source>
</reference>
<dbReference type="RefSeq" id="XP_023629769.1">
    <property type="nucleotide sequence ID" value="XM_023774001.1"/>
</dbReference>
<feature type="region of interest" description="Disordered" evidence="1">
    <location>
        <begin position="86"/>
        <end position="126"/>
    </location>
</feature>
<proteinExistence type="predicted"/>
<dbReference type="AlphaFoldDB" id="A0A2D3VBJ7"/>
<evidence type="ECO:0000313" key="3">
    <source>
        <dbReference type="Proteomes" id="UP000225277"/>
    </source>
</evidence>
<organism evidence="2 3">
    <name type="scientific">Ramularia collo-cygni</name>
    <dbReference type="NCBI Taxonomy" id="112498"/>
    <lineage>
        <taxon>Eukaryota</taxon>
        <taxon>Fungi</taxon>
        <taxon>Dikarya</taxon>
        <taxon>Ascomycota</taxon>
        <taxon>Pezizomycotina</taxon>
        <taxon>Dothideomycetes</taxon>
        <taxon>Dothideomycetidae</taxon>
        <taxon>Mycosphaerellales</taxon>
        <taxon>Mycosphaerellaceae</taxon>
        <taxon>Ramularia</taxon>
    </lineage>
</organism>